<evidence type="ECO:0000256" key="6">
    <source>
        <dbReference type="ARBA" id="ARBA00038076"/>
    </source>
</evidence>
<gene>
    <name evidence="10" type="ORF">ESB00_09880</name>
</gene>
<keyword evidence="2" id="KW-1003">Cell membrane</keyword>
<sequence>MHTLLSDLKFSLRLLAKAPGFTVATIGVLALGIGLNTGMFTFIYNLAFSPRPLAEPDRIVQVYTQNRKNPEEYRLFSHPLWRELTARRDLFSDVLAFNHTLVGHQEGTDTRRAFASIISANYFTTLGVPLARGRSFTAEEERPGAALPVVIVSHTHWRKTGFAADILGRTLRINERTYTIVGVTPEGFSGTTMVFGPEFYFPLGVFETLENFTVGEERRQLSQPDTYKLFLVARLAPGVEIASAQSALDALGTNLERAFPVEFKDQTVTVAPLPRLGTSSAPQAESAVTVFCLVLMGLAGSVLLIVCLNLAGLLLARGQTRRKEFAIRLALGGSRSQLIRQLCLEGLLLALVGGGLGLLAAQASLDLIAASLESRLPVGLFSISAGSGPVLAATAVICLGATLAFSFGPALRLSRGDVLTDLKQQAGESAAEPRRAWWRPRHLLVVTQVALSLCLLIVAGLFLRTAADTSNADHGFDADNTVVAEVDSGLGGLDEARSLDLFRVAQERLAALPGVQAVAIGAIVPYGFVSNGRMVRRDGPALPDDAKPVTAAEGRAFSGSWNAVGADYFTAMNLPLKRGRAFSVTEATQPGAPRVVILDEVLARQLWPDEDAVGKFVRFTGERHAQVGAMQVVGIAGTTQVDYFSDDVGGAVYVPFAQGYVSNVHFHVRPAVDTEAAALALVPVVRETLRDAASGVPVFKVRTFKQHAETSMEVWAVQLSSALLITFSGFAMFVAVVGIYSVKSYQVARRTREIGIRMALGALPGSVQALILREGLATAALGIAAGLLLGVGVNRLLSSVLVGAKAFDPVVLLVAAAAFFLAAAIASWLPARRATRVNPLDALRAE</sequence>
<feature type="transmembrane region" description="Helical" evidence="7">
    <location>
        <begin position="809"/>
        <end position="829"/>
    </location>
</feature>
<protein>
    <submittedName>
        <fullName evidence="10">ABC transporter permease</fullName>
    </submittedName>
</protein>
<dbReference type="GO" id="GO:0022857">
    <property type="term" value="F:transmembrane transporter activity"/>
    <property type="evidence" value="ECO:0007669"/>
    <property type="project" value="TreeGrafter"/>
</dbReference>
<comment type="caution">
    <text evidence="10">The sequence shown here is derived from an EMBL/GenBank/DDBJ whole genome shotgun (WGS) entry which is preliminary data.</text>
</comment>
<evidence type="ECO:0000259" key="8">
    <source>
        <dbReference type="Pfam" id="PF02687"/>
    </source>
</evidence>
<feature type="domain" description="ABC3 transporter permease C-terminal" evidence="8">
    <location>
        <begin position="726"/>
        <end position="839"/>
    </location>
</feature>
<keyword evidence="11" id="KW-1185">Reference proteome</keyword>
<dbReference type="AlphaFoldDB" id="A0A4Q1CB23"/>
<dbReference type="Proteomes" id="UP000290218">
    <property type="component" value="Unassembled WGS sequence"/>
</dbReference>
<feature type="transmembrane region" description="Helical" evidence="7">
    <location>
        <begin position="443"/>
        <end position="463"/>
    </location>
</feature>
<dbReference type="InterPro" id="IPR025857">
    <property type="entry name" value="MacB_PCD"/>
</dbReference>
<evidence type="ECO:0000313" key="11">
    <source>
        <dbReference type="Proteomes" id="UP000290218"/>
    </source>
</evidence>
<dbReference type="OrthoDB" id="175857at2"/>
<dbReference type="GO" id="GO:0005886">
    <property type="term" value="C:plasma membrane"/>
    <property type="evidence" value="ECO:0007669"/>
    <property type="project" value="UniProtKB-SubCell"/>
</dbReference>
<dbReference type="PANTHER" id="PTHR30572:SF4">
    <property type="entry name" value="ABC TRANSPORTER PERMEASE YTRF"/>
    <property type="match status" value="1"/>
</dbReference>
<feature type="transmembrane region" description="Helical" evidence="7">
    <location>
        <begin position="777"/>
        <end position="797"/>
    </location>
</feature>
<comment type="subcellular location">
    <subcellularLocation>
        <location evidence="1">Cell membrane</location>
        <topology evidence="1">Multi-pass membrane protein</topology>
    </subcellularLocation>
</comment>
<accession>A0A4Q1CB23</accession>
<evidence type="ECO:0000313" key="10">
    <source>
        <dbReference type="EMBL" id="RXK56158.1"/>
    </source>
</evidence>
<dbReference type="PANTHER" id="PTHR30572">
    <property type="entry name" value="MEMBRANE COMPONENT OF TRANSPORTER-RELATED"/>
    <property type="match status" value="1"/>
</dbReference>
<dbReference type="InterPro" id="IPR050250">
    <property type="entry name" value="Macrolide_Exporter_MacB"/>
</dbReference>
<feature type="transmembrane region" description="Helical" evidence="7">
    <location>
        <begin position="21"/>
        <end position="44"/>
    </location>
</feature>
<evidence type="ECO:0000256" key="3">
    <source>
        <dbReference type="ARBA" id="ARBA00022692"/>
    </source>
</evidence>
<organism evidence="10 11">
    <name type="scientific">Oleiharenicola lentus</name>
    <dbReference type="NCBI Taxonomy" id="2508720"/>
    <lineage>
        <taxon>Bacteria</taxon>
        <taxon>Pseudomonadati</taxon>
        <taxon>Verrucomicrobiota</taxon>
        <taxon>Opitutia</taxon>
        <taxon>Opitutales</taxon>
        <taxon>Opitutaceae</taxon>
        <taxon>Oleiharenicola</taxon>
    </lineage>
</organism>
<comment type="similarity">
    <text evidence="6">Belongs to the ABC-4 integral membrane protein family.</text>
</comment>
<feature type="domain" description="MacB-like periplasmic core" evidence="9">
    <location>
        <begin position="22"/>
        <end position="250"/>
    </location>
</feature>
<feature type="transmembrane region" description="Helical" evidence="7">
    <location>
        <begin position="337"/>
        <end position="360"/>
    </location>
</feature>
<dbReference type="InterPro" id="IPR003838">
    <property type="entry name" value="ABC3_permease_C"/>
</dbReference>
<dbReference type="RefSeq" id="WP_129047524.1">
    <property type="nucleotide sequence ID" value="NZ_SDHX01000001.1"/>
</dbReference>
<evidence type="ECO:0000256" key="4">
    <source>
        <dbReference type="ARBA" id="ARBA00022989"/>
    </source>
</evidence>
<name>A0A4Q1CB23_9BACT</name>
<dbReference type="Pfam" id="PF12704">
    <property type="entry name" value="MacB_PCD"/>
    <property type="match status" value="2"/>
</dbReference>
<evidence type="ECO:0000256" key="1">
    <source>
        <dbReference type="ARBA" id="ARBA00004651"/>
    </source>
</evidence>
<feature type="transmembrane region" description="Helical" evidence="7">
    <location>
        <begin position="380"/>
        <end position="405"/>
    </location>
</feature>
<dbReference type="Pfam" id="PF02687">
    <property type="entry name" value="FtsX"/>
    <property type="match status" value="2"/>
</dbReference>
<feature type="transmembrane region" description="Helical" evidence="7">
    <location>
        <begin position="715"/>
        <end position="742"/>
    </location>
</feature>
<proteinExistence type="inferred from homology"/>
<feature type="transmembrane region" description="Helical" evidence="7">
    <location>
        <begin position="288"/>
        <end position="316"/>
    </location>
</feature>
<evidence type="ECO:0000256" key="2">
    <source>
        <dbReference type="ARBA" id="ARBA00022475"/>
    </source>
</evidence>
<feature type="domain" description="MacB-like periplasmic core" evidence="9">
    <location>
        <begin position="450"/>
        <end position="680"/>
    </location>
</feature>
<feature type="domain" description="ABC3 transporter permease C-terminal" evidence="8">
    <location>
        <begin position="298"/>
        <end position="415"/>
    </location>
</feature>
<dbReference type="EMBL" id="SDHX01000001">
    <property type="protein sequence ID" value="RXK56158.1"/>
    <property type="molecule type" value="Genomic_DNA"/>
</dbReference>
<evidence type="ECO:0000256" key="7">
    <source>
        <dbReference type="SAM" id="Phobius"/>
    </source>
</evidence>
<dbReference type="NCBIfam" id="TIGR03434">
    <property type="entry name" value="ADOP"/>
    <property type="match status" value="1"/>
</dbReference>
<dbReference type="InterPro" id="IPR017800">
    <property type="entry name" value="ADOP"/>
</dbReference>
<keyword evidence="3 7" id="KW-0812">Transmembrane</keyword>
<keyword evidence="5 7" id="KW-0472">Membrane</keyword>
<evidence type="ECO:0000259" key="9">
    <source>
        <dbReference type="Pfam" id="PF12704"/>
    </source>
</evidence>
<evidence type="ECO:0000256" key="5">
    <source>
        <dbReference type="ARBA" id="ARBA00023136"/>
    </source>
</evidence>
<keyword evidence="4 7" id="KW-1133">Transmembrane helix</keyword>
<reference evidence="10 11" key="1">
    <citation type="submission" date="2019-01" db="EMBL/GenBank/DDBJ databases">
        <title>Lacunisphaera sp. strain TWA-58.</title>
        <authorList>
            <person name="Chen W.-M."/>
        </authorList>
    </citation>
    <scope>NUCLEOTIDE SEQUENCE [LARGE SCALE GENOMIC DNA]</scope>
    <source>
        <strain evidence="10 11">TWA-58</strain>
    </source>
</reference>